<comment type="caution">
    <text evidence="2">The sequence shown here is derived from an EMBL/GenBank/DDBJ whole genome shotgun (WGS) entry which is preliminary data.</text>
</comment>
<dbReference type="InterPro" id="IPR001173">
    <property type="entry name" value="Glyco_trans_2-like"/>
</dbReference>
<evidence type="ECO:0000313" key="3">
    <source>
        <dbReference type="Proteomes" id="UP000886748"/>
    </source>
</evidence>
<evidence type="ECO:0000313" key="2">
    <source>
        <dbReference type="EMBL" id="HIU93469.1"/>
    </source>
</evidence>
<dbReference type="InterPro" id="IPR029044">
    <property type="entry name" value="Nucleotide-diphossugar_trans"/>
</dbReference>
<reference evidence="2" key="2">
    <citation type="journal article" date="2021" name="PeerJ">
        <title>Extensive microbial diversity within the chicken gut microbiome revealed by metagenomics and culture.</title>
        <authorList>
            <person name="Gilroy R."/>
            <person name="Ravi A."/>
            <person name="Getino M."/>
            <person name="Pursley I."/>
            <person name="Horton D.L."/>
            <person name="Alikhan N.F."/>
            <person name="Baker D."/>
            <person name="Gharbi K."/>
            <person name="Hall N."/>
            <person name="Watson M."/>
            <person name="Adriaenssens E.M."/>
            <person name="Foster-Nyarko E."/>
            <person name="Jarju S."/>
            <person name="Secka A."/>
            <person name="Antonio M."/>
            <person name="Oren A."/>
            <person name="Chaudhuri R.R."/>
            <person name="La Ragione R."/>
            <person name="Hildebrand F."/>
            <person name="Pallen M.J."/>
        </authorList>
    </citation>
    <scope>NUCLEOTIDE SEQUENCE</scope>
    <source>
        <strain evidence="2">CHK154-7741</strain>
    </source>
</reference>
<sequence length="262" mass="29768">MINNKKIAVIMPAYNAEKTLEQTYNELYKDIVDEIILVDDNSSDKTKEVAKKLGITTLVHDKNKGYGGNQKTCYTAALKTDADIVIMVHPDYQYTPKLVPAMATMLAFDEYDACIASRFIGKGALEGGMPLYKFIANKCLTLFQNLMMGERLTEYHTGFRAFTREVLEKCPLKDCDDDFVFDNEMLALIFYKGYTIGQISCPTKYFPDASSINFMRSCKYGFGVLKTSILFALAKWGIYKSKIFRNDAKTLDKNEELPYFKG</sequence>
<accession>A0A9D1N2C9</accession>
<dbReference type="AlphaFoldDB" id="A0A9D1N2C9"/>
<dbReference type="Proteomes" id="UP000886748">
    <property type="component" value="Unassembled WGS sequence"/>
</dbReference>
<name>A0A9D1N2C9_9CLOT</name>
<dbReference type="PANTHER" id="PTHR48090">
    <property type="entry name" value="UNDECAPRENYL-PHOSPHATE 4-DEOXY-4-FORMAMIDO-L-ARABINOSE TRANSFERASE-RELATED"/>
    <property type="match status" value="1"/>
</dbReference>
<dbReference type="Pfam" id="PF00535">
    <property type="entry name" value="Glycos_transf_2"/>
    <property type="match status" value="1"/>
</dbReference>
<reference evidence="2" key="1">
    <citation type="submission" date="2020-10" db="EMBL/GenBank/DDBJ databases">
        <authorList>
            <person name="Gilroy R."/>
        </authorList>
    </citation>
    <scope>NUCLEOTIDE SEQUENCE</scope>
    <source>
        <strain evidence="2">CHK154-7741</strain>
    </source>
</reference>
<dbReference type="SUPFAM" id="SSF53448">
    <property type="entry name" value="Nucleotide-diphospho-sugar transferases"/>
    <property type="match status" value="1"/>
</dbReference>
<dbReference type="EMBL" id="DVOD01000072">
    <property type="protein sequence ID" value="HIU93469.1"/>
    <property type="molecule type" value="Genomic_DNA"/>
</dbReference>
<gene>
    <name evidence="2" type="ORF">IAD26_10125</name>
</gene>
<dbReference type="CDD" id="cd04179">
    <property type="entry name" value="DPM_DPG-synthase_like"/>
    <property type="match status" value="1"/>
</dbReference>
<protein>
    <submittedName>
        <fullName evidence="2">Glycosyltransferase family 2 protein</fullName>
    </submittedName>
</protein>
<organism evidence="2 3">
    <name type="scientific">Candidatus Limenecus avicola</name>
    <dbReference type="NCBI Taxonomy" id="2840847"/>
    <lineage>
        <taxon>Bacteria</taxon>
        <taxon>Bacillati</taxon>
        <taxon>Bacillota</taxon>
        <taxon>Clostridia</taxon>
        <taxon>Eubacteriales</taxon>
        <taxon>Clostridiaceae</taxon>
        <taxon>Clostridiaceae incertae sedis</taxon>
        <taxon>Candidatus Limenecus</taxon>
    </lineage>
</organism>
<dbReference type="Gene3D" id="3.90.550.10">
    <property type="entry name" value="Spore Coat Polysaccharide Biosynthesis Protein SpsA, Chain A"/>
    <property type="match status" value="1"/>
</dbReference>
<dbReference type="InterPro" id="IPR050256">
    <property type="entry name" value="Glycosyltransferase_2"/>
</dbReference>
<feature type="domain" description="Glycosyltransferase 2-like" evidence="1">
    <location>
        <begin position="9"/>
        <end position="169"/>
    </location>
</feature>
<proteinExistence type="predicted"/>
<dbReference type="PANTHER" id="PTHR48090:SF7">
    <property type="entry name" value="RFBJ PROTEIN"/>
    <property type="match status" value="1"/>
</dbReference>
<evidence type="ECO:0000259" key="1">
    <source>
        <dbReference type="Pfam" id="PF00535"/>
    </source>
</evidence>